<dbReference type="STRING" id="592026.GCWU0000282_002856"/>
<accession>V2Y1T1</accession>
<gene>
    <name evidence="2" type="ORF">GCWU0000282_002856</name>
</gene>
<keyword evidence="1" id="KW-0812">Transmembrane</keyword>
<keyword evidence="3" id="KW-1185">Reference proteome</keyword>
<keyword evidence="1" id="KW-1133">Transmembrane helix</keyword>
<sequence>MIASVIMLILAGNMYYSGNNNQYAIFIGIGGILILNAYSTGNKKKK</sequence>
<comment type="caution">
    <text evidence="2">The sequence shown here is derived from an EMBL/GenBank/DDBJ whole genome shotgun (WGS) entry which is preliminary data.</text>
</comment>
<feature type="transmembrane region" description="Helical" evidence="1">
    <location>
        <begin position="23"/>
        <end position="41"/>
    </location>
</feature>
<protein>
    <submittedName>
        <fullName evidence="2">Uncharacterized protein</fullName>
    </submittedName>
</protein>
<evidence type="ECO:0000313" key="3">
    <source>
        <dbReference type="Proteomes" id="UP000018227"/>
    </source>
</evidence>
<evidence type="ECO:0000256" key="1">
    <source>
        <dbReference type="SAM" id="Phobius"/>
    </source>
</evidence>
<reference evidence="2 3" key="1">
    <citation type="submission" date="2013-06" db="EMBL/GenBank/DDBJ databases">
        <authorList>
            <person name="Weinstock G."/>
            <person name="Sodergren E."/>
            <person name="Clifton S."/>
            <person name="Fulton L."/>
            <person name="Fulton B."/>
            <person name="Courtney L."/>
            <person name="Fronick C."/>
            <person name="Harrison M."/>
            <person name="Strong C."/>
            <person name="Farmer C."/>
            <person name="Delahaunty K."/>
            <person name="Markovic C."/>
            <person name="Hall O."/>
            <person name="Minx P."/>
            <person name="Tomlinson C."/>
            <person name="Mitreva M."/>
            <person name="Nelson J."/>
            <person name="Hou S."/>
            <person name="Wollam A."/>
            <person name="Pepin K.H."/>
            <person name="Johnson M."/>
            <person name="Bhonagiri V."/>
            <person name="Nash W.E."/>
            <person name="Warren W."/>
            <person name="Chinwalla A."/>
            <person name="Mardis E.R."/>
            <person name="Wilson R.K."/>
        </authorList>
    </citation>
    <scope>NUCLEOTIDE SEQUENCE [LARGE SCALE GENOMIC DNA]</scope>
    <source>
        <strain evidence="2 3">ATCC 51271</strain>
    </source>
</reference>
<name>V2Y1T1_9FIRM</name>
<organism evidence="2 3">
    <name type="scientific">Catonella morbi ATCC 51271</name>
    <dbReference type="NCBI Taxonomy" id="592026"/>
    <lineage>
        <taxon>Bacteria</taxon>
        <taxon>Bacillati</taxon>
        <taxon>Bacillota</taxon>
        <taxon>Clostridia</taxon>
        <taxon>Lachnospirales</taxon>
        <taxon>Lachnospiraceae</taxon>
        <taxon>Catonella</taxon>
    </lineage>
</organism>
<keyword evidence="1" id="KW-0472">Membrane</keyword>
<dbReference type="EMBL" id="ACIL03000017">
    <property type="protein sequence ID" value="ESL02037.1"/>
    <property type="molecule type" value="Genomic_DNA"/>
</dbReference>
<dbReference type="AlphaFoldDB" id="V2Y1T1"/>
<dbReference type="Proteomes" id="UP000018227">
    <property type="component" value="Unassembled WGS sequence"/>
</dbReference>
<evidence type="ECO:0000313" key="2">
    <source>
        <dbReference type="EMBL" id="ESL02037.1"/>
    </source>
</evidence>
<proteinExistence type="predicted"/>
<dbReference type="HOGENOM" id="CLU_211394_0_0_9"/>